<protein>
    <submittedName>
        <fullName evidence="2">Uncharacterized protein</fullName>
    </submittedName>
</protein>
<evidence type="ECO:0000313" key="3">
    <source>
        <dbReference type="Proteomes" id="UP000274822"/>
    </source>
</evidence>
<feature type="region of interest" description="Disordered" evidence="1">
    <location>
        <begin position="1"/>
        <end position="44"/>
    </location>
</feature>
<name>A0A433QPV9_9FUNG</name>
<reference evidence="2 3" key="1">
    <citation type="journal article" date="2018" name="New Phytol.">
        <title>Phylogenomics of Endogonaceae and evolution of mycorrhizas within Mucoromycota.</title>
        <authorList>
            <person name="Chang Y."/>
            <person name="Desiro A."/>
            <person name="Na H."/>
            <person name="Sandor L."/>
            <person name="Lipzen A."/>
            <person name="Clum A."/>
            <person name="Barry K."/>
            <person name="Grigoriev I.V."/>
            <person name="Martin F.M."/>
            <person name="Stajich J.E."/>
            <person name="Smith M.E."/>
            <person name="Bonito G."/>
            <person name="Spatafora J.W."/>
        </authorList>
    </citation>
    <scope>NUCLEOTIDE SEQUENCE [LARGE SCALE GENOMIC DNA]</scope>
    <source>
        <strain evidence="2 3">AD002</strain>
    </source>
</reference>
<dbReference type="AlphaFoldDB" id="A0A433QPV9"/>
<comment type="caution">
    <text evidence="2">The sequence shown here is derived from an EMBL/GenBank/DDBJ whole genome shotgun (WGS) entry which is preliminary data.</text>
</comment>
<sequence>MPGPESGARPAGKAPPSNHMRHTQRIYSGPSVVSFSGATDKPGQEQVSVNIGILKTMRRHIKRELK</sequence>
<proteinExistence type="predicted"/>
<evidence type="ECO:0000256" key="1">
    <source>
        <dbReference type="SAM" id="MobiDB-lite"/>
    </source>
</evidence>
<dbReference type="Proteomes" id="UP000274822">
    <property type="component" value="Unassembled WGS sequence"/>
</dbReference>
<gene>
    <name evidence="2" type="ORF">BC938DRAFT_477033</name>
</gene>
<organism evidence="2 3">
    <name type="scientific">Jimgerdemannia flammicorona</name>
    <dbReference type="NCBI Taxonomy" id="994334"/>
    <lineage>
        <taxon>Eukaryota</taxon>
        <taxon>Fungi</taxon>
        <taxon>Fungi incertae sedis</taxon>
        <taxon>Mucoromycota</taxon>
        <taxon>Mucoromycotina</taxon>
        <taxon>Endogonomycetes</taxon>
        <taxon>Endogonales</taxon>
        <taxon>Endogonaceae</taxon>
        <taxon>Jimgerdemannia</taxon>
    </lineage>
</organism>
<evidence type="ECO:0000313" key="2">
    <source>
        <dbReference type="EMBL" id="RUS31800.1"/>
    </source>
</evidence>
<keyword evidence="3" id="KW-1185">Reference proteome</keyword>
<dbReference type="EMBL" id="RBNJ01002585">
    <property type="protein sequence ID" value="RUS31800.1"/>
    <property type="molecule type" value="Genomic_DNA"/>
</dbReference>
<accession>A0A433QPV9</accession>